<sequence length="398" mass="45504">MLNTDKPFSKNPFQSFWWAGYECTDQLNCFGNRVDFLPLTGHSQLLSDDYNQLNSFAIRTVREGIRWSQVEKTAYQYDWTMVERMLAEGHRQGVQQVWDLCHFGYPDDLTPLHPMFARRFAALCRAFVRFYRDLYPDDVLIVTPINEVSFMSWLGGDVRGTSPYCTRQGWEVKLGLMRAYIEGVAAMREIDPSIRILTTEPLIQLVPPQNATRGEIMDAAIADENQFQSVDMLAGKIAPELGGSPEYLDILGFNYYYNNQWVNKTGIFLGWNDAVPDPRWVPLRRLLMKAYHRYGRPIALTETSHPGIDRPGWISMIGRECAAVLEAGVPLWGVCLYPIIDRPDWDHLDNWHRSGLWDADLTVDPPGRILYKPYADALLQAQRAVSDTSLLVANSSVV</sequence>
<reference evidence="1 2" key="1">
    <citation type="submission" date="2020-02" db="EMBL/GenBank/DDBJ databases">
        <title>Draft genome sequence of two Spirosoma agri KCTC 52727 and Spirosoma terrae KCTC 52035.</title>
        <authorList>
            <person name="Rojas J."/>
            <person name="Ambika Manirajan B."/>
            <person name="Ratering S."/>
            <person name="Suarez C."/>
            <person name="Schnell S."/>
        </authorList>
    </citation>
    <scope>NUCLEOTIDE SEQUENCE [LARGE SCALE GENOMIC DNA]</scope>
    <source>
        <strain evidence="1 2">KCTC 52727</strain>
    </source>
</reference>
<proteinExistence type="predicted"/>
<dbReference type="Gene3D" id="3.20.20.80">
    <property type="entry name" value="Glycosidases"/>
    <property type="match status" value="1"/>
</dbReference>
<evidence type="ECO:0000313" key="2">
    <source>
        <dbReference type="Proteomes" id="UP000477386"/>
    </source>
</evidence>
<accession>A0A6M0IF70</accession>
<dbReference type="InterPro" id="IPR017853">
    <property type="entry name" value="GH"/>
</dbReference>
<organism evidence="1 2">
    <name type="scientific">Spirosoma agri</name>
    <dbReference type="NCBI Taxonomy" id="1987381"/>
    <lineage>
        <taxon>Bacteria</taxon>
        <taxon>Pseudomonadati</taxon>
        <taxon>Bacteroidota</taxon>
        <taxon>Cytophagia</taxon>
        <taxon>Cytophagales</taxon>
        <taxon>Cytophagaceae</taxon>
        <taxon>Spirosoma</taxon>
    </lineage>
</organism>
<dbReference type="EMBL" id="JAAGNZ010000001">
    <property type="protein sequence ID" value="NEU65991.1"/>
    <property type="molecule type" value="Genomic_DNA"/>
</dbReference>
<dbReference type="SUPFAM" id="SSF51445">
    <property type="entry name" value="(Trans)glycosidases"/>
    <property type="match status" value="1"/>
</dbReference>
<name>A0A6M0IF70_9BACT</name>
<evidence type="ECO:0000313" key="1">
    <source>
        <dbReference type="EMBL" id="NEU65991.1"/>
    </source>
</evidence>
<keyword evidence="2" id="KW-1185">Reference proteome</keyword>
<gene>
    <name evidence="1" type="ORF">GK091_03795</name>
</gene>
<protein>
    <submittedName>
        <fullName evidence="1">Amine oxidase</fullName>
    </submittedName>
</protein>
<dbReference type="AlphaFoldDB" id="A0A6M0IF70"/>
<dbReference type="Proteomes" id="UP000477386">
    <property type="component" value="Unassembled WGS sequence"/>
</dbReference>
<comment type="caution">
    <text evidence="1">The sequence shown here is derived from an EMBL/GenBank/DDBJ whole genome shotgun (WGS) entry which is preliminary data.</text>
</comment>